<dbReference type="Proteomes" id="UP000034875">
    <property type="component" value="Unassembled WGS sequence"/>
</dbReference>
<comment type="caution">
    <text evidence="1">The sequence shown here is derived from an EMBL/GenBank/DDBJ whole genome shotgun (WGS) entry which is preliminary data.</text>
</comment>
<protein>
    <submittedName>
        <fullName evidence="1">Uncharacterized protein</fullName>
    </submittedName>
</protein>
<accession>A0A0G1BVL7</accession>
<gene>
    <name evidence="1" type="ORF">UV05_C0054G0001</name>
</gene>
<name>A0A0G1BVL7_9BACT</name>
<evidence type="ECO:0000313" key="2">
    <source>
        <dbReference type="Proteomes" id="UP000034875"/>
    </source>
</evidence>
<proteinExistence type="predicted"/>
<reference evidence="1 2" key="1">
    <citation type="journal article" date="2015" name="Nature">
        <title>rRNA introns, odd ribosomes, and small enigmatic genomes across a large radiation of phyla.</title>
        <authorList>
            <person name="Brown C.T."/>
            <person name="Hug L.A."/>
            <person name="Thomas B.C."/>
            <person name="Sharon I."/>
            <person name="Castelle C.J."/>
            <person name="Singh A."/>
            <person name="Wilkins M.J."/>
            <person name="Williams K.H."/>
            <person name="Banfield J.F."/>
        </authorList>
    </citation>
    <scope>NUCLEOTIDE SEQUENCE [LARGE SCALE GENOMIC DNA]</scope>
</reference>
<organism evidence="1 2">
    <name type="scientific">candidate division CPR1 bacterium GW2011_GWA2_42_17</name>
    <dbReference type="NCBI Taxonomy" id="1618341"/>
    <lineage>
        <taxon>Bacteria</taxon>
        <taxon>candidate division CPR1</taxon>
    </lineage>
</organism>
<evidence type="ECO:0000313" key="1">
    <source>
        <dbReference type="EMBL" id="KKS41493.1"/>
    </source>
</evidence>
<dbReference type="EMBL" id="LCCZ01000054">
    <property type="protein sequence ID" value="KKS41493.1"/>
    <property type="molecule type" value="Genomic_DNA"/>
</dbReference>
<dbReference type="AlphaFoldDB" id="A0A0G1BVL7"/>
<feature type="non-terminal residue" evidence="1">
    <location>
        <position position="1"/>
    </location>
</feature>
<sequence>ERNMKKYQRKIKNMAIVGPIFDTSYKNSPAKKQLLVAFGGTEAAGWYKIGKDSNYPYTISKLIVEKVDTGKYDSVLFAGNEKIMADLNRKYGNNKFKFMILSHNIWLRELAASQDVLINPGLEGPLEAIAYNKPIFFLPPYNSSAYVELDEFREKGIATKANSIHFCDYFSHRSLAGRNLRLIMKEFLAELRRFENSPEIFADCAKRIQSYLQRPQAEKNRQIIKQKRFISMLGGNGLNETVDIIDKFVTNLKNSPHA</sequence>